<dbReference type="Proteomes" id="UP000829398">
    <property type="component" value="Chromosome 3"/>
</dbReference>
<accession>A0ACB8M8H3</accession>
<evidence type="ECO:0000313" key="2">
    <source>
        <dbReference type="Proteomes" id="UP000829398"/>
    </source>
</evidence>
<organism evidence="1 2">
    <name type="scientific">Citrus sinensis</name>
    <name type="common">Sweet orange</name>
    <name type="synonym">Citrus aurantium var. sinensis</name>
    <dbReference type="NCBI Taxonomy" id="2711"/>
    <lineage>
        <taxon>Eukaryota</taxon>
        <taxon>Viridiplantae</taxon>
        <taxon>Streptophyta</taxon>
        <taxon>Embryophyta</taxon>
        <taxon>Tracheophyta</taxon>
        <taxon>Spermatophyta</taxon>
        <taxon>Magnoliopsida</taxon>
        <taxon>eudicotyledons</taxon>
        <taxon>Gunneridae</taxon>
        <taxon>Pentapetalae</taxon>
        <taxon>rosids</taxon>
        <taxon>malvids</taxon>
        <taxon>Sapindales</taxon>
        <taxon>Rutaceae</taxon>
        <taxon>Aurantioideae</taxon>
        <taxon>Citrus</taxon>
    </lineage>
</organism>
<keyword evidence="2" id="KW-1185">Reference proteome</keyword>
<sequence length="470" mass="52866">MDTEELIHKCQAITIREEDKAKITLEVNLEKKKELMMAGCLVGKVMLAKGVNKEGLKAALHVGNNIFMFKFAEEADKKRVLKGGPWHFDRALIVLAEPRGIGEVAKQSFTHTSFWVQIHNVPLACMDKDFLRELGEKLGSVEEVQTDDNGDCIGEYARIRVSINITLPLERILFLKREGETDIPMPVVYERLPDFCYCCGIIGHQYKECGKYQDQPREDLPYGSWMKAITVGGFTKRNQNKGRWNYGAGKSNEKSASSENHSFQQQKEQNKENPIEANGSVQSEKEMGQTMEHAKNDVIGGVAEQQLMQGGTQSADKEQNDGHKQAKKSGNATVLRKMGTQTGNCILKEREKMQISHEKEAGKNDGPEVSQLQPNKRKWKRLIRELSKGGEEMEVQTRKRPRGKKLGQSPRKKTKLSSSNKLETKNLMHGSSTASLQLGWEPLMLEEVVVMEANNMEISAEAGGQPRRKP</sequence>
<gene>
    <name evidence="1" type="ORF">KPL71_008766</name>
</gene>
<comment type="caution">
    <text evidence="1">The sequence shown here is derived from an EMBL/GenBank/DDBJ whole genome shotgun (WGS) entry which is preliminary data.</text>
</comment>
<proteinExistence type="predicted"/>
<protein>
    <submittedName>
        <fullName evidence="1">Uncharacterized protein</fullName>
    </submittedName>
</protein>
<dbReference type="EMBL" id="CM039172">
    <property type="protein sequence ID" value="KAH9782148.1"/>
    <property type="molecule type" value="Genomic_DNA"/>
</dbReference>
<evidence type="ECO:0000313" key="1">
    <source>
        <dbReference type="EMBL" id="KAH9782148.1"/>
    </source>
</evidence>
<name>A0ACB8M8H3_CITSI</name>
<reference evidence="2" key="1">
    <citation type="journal article" date="2023" name="Hortic. Res.">
        <title>A chromosome-level phased genome enabling allele-level studies in sweet orange: a case study on citrus Huanglongbing tolerance.</title>
        <authorList>
            <person name="Wu B."/>
            <person name="Yu Q."/>
            <person name="Deng Z."/>
            <person name="Duan Y."/>
            <person name="Luo F."/>
            <person name="Gmitter F. Jr."/>
        </authorList>
    </citation>
    <scope>NUCLEOTIDE SEQUENCE [LARGE SCALE GENOMIC DNA]</scope>
    <source>
        <strain evidence="2">cv. Valencia</strain>
    </source>
</reference>